<keyword evidence="3" id="KW-1003">Cell membrane</keyword>
<evidence type="ECO:0000256" key="8">
    <source>
        <dbReference type="ARBA" id="ARBA00034708"/>
    </source>
</evidence>
<dbReference type="OrthoDB" id="445589at2"/>
<proteinExistence type="inferred from homology"/>
<dbReference type="AlphaFoldDB" id="A0A4R6ILP9"/>
<organism evidence="10 11">
    <name type="scientific">Pedobacter duraquae</name>
    <dbReference type="NCBI Taxonomy" id="425511"/>
    <lineage>
        <taxon>Bacteria</taxon>
        <taxon>Pseudomonadati</taxon>
        <taxon>Bacteroidota</taxon>
        <taxon>Sphingobacteriia</taxon>
        <taxon>Sphingobacteriales</taxon>
        <taxon>Sphingobacteriaceae</taxon>
        <taxon>Pedobacter</taxon>
    </lineage>
</organism>
<keyword evidence="11" id="KW-1185">Reference proteome</keyword>
<evidence type="ECO:0000256" key="1">
    <source>
        <dbReference type="ARBA" id="ARBA00004651"/>
    </source>
</evidence>
<keyword evidence="2" id="KW-0813">Transport</keyword>
<protein>
    <submittedName>
        <fullName evidence="10">Putative membrane protein</fullName>
    </submittedName>
</protein>
<dbReference type="Pfam" id="PF25539">
    <property type="entry name" value="Bestrophin_2"/>
    <property type="match status" value="1"/>
</dbReference>
<keyword evidence="6" id="KW-0406">Ion transport</keyword>
<dbReference type="InterPro" id="IPR044669">
    <property type="entry name" value="YneE/VCCN1/2-like"/>
</dbReference>
<dbReference type="Proteomes" id="UP000295499">
    <property type="component" value="Unassembled WGS sequence"/>
</dbReference>
<dbReference type="PANTHER" id="PTHR33281:SF19">
    <property type="entry name" value="VOLTAGE-DEPENDENT ANION CHANNEL-FORMING PROTEIN YNEE"/>
    <property type="match status" value="1"/>
</dbReference>
<evidence type="ECO:0000256" key="2">
    <source>
        <dbReference type="ARBA" id="ARBA00022448"/>
    </source>
</evidence>
<dbReference type="GO" id="GO:0005886">
    <property type="term" value="C:plasma membrane"/>
    <property type="evidence" value="ECO:0007669"/>
    <property type="project" value="UniProtKB-SubCell"/>
</dbReference>
<keyword evidence="5 9" id="KW-1133">Transmembrane helix</keyword>
<comment type="similarity">
    <text evidence="8">Belongs to the anion channel-forming bestrophin (TC 1.A.46) family.</text>
</comment>
<evidence type="ECO:0000256" key="7">
    <source>
        <dbReference type="ARBA" id="ARBA00023136"/>
    </source>
</evidence>
<feature type="transmembrane region" description="Helical" evidence="9">
    <location>
        <begin position="53"/>
        <end position="73"/>
    </location>
</feature>
<evidence type="ECO:0000313" key="10">
    <source>
        <dbReference type="EMBL" id="TDO22886.1"/>
    </source>
</evidence>
<dbReference type="PANTHER" id="PTHR33281">
    <property type="entry name" value="UPF0187 PROTEIN YNEE"/>
    <property type="match status" value="1"/>
</dbReference>
<evidence type="ECO:0000313" key="11">
    <source>
        <dbReference type="Proteomes" id="UP000295499"/>
    </source>
</evidence>
<evidence type="ECO:0000256" key="6">
    <source>
        <dbReference type="ARBA" id="ARBA00023065"/>
    </source>
</evidence>
<sequence>MIQRKNENWFRMLFIWQGSVLPKILPRLALLFMFTVAVVYFKNDLFYKIPLNPAPFTLFGIALALFLGFRNTASYDRFWEGRKLWGALLNDTRSLARQFLSLSPYERDSKETTAFINLLIALVYALKHQLRKTDAGTDLYKYLDANTALELSDVHFKPVILMNKLAAMLKEARQKGEIDSITLVAFDQNLDKLSDIIGGCERLASTPIPYTYKLMLHRTVYLYCFLLPFGFVDSLAWMTPVVVTFIAYTFVGFEAIADEIEEPFGLEPNDLPLDTITRMIESTLLEMTGRPMPEHIAETGFILT</sequence>
<keyword evidence="4 9" id="KW-0812">Transmembrane</keyword>
<evidence type="ECO:0000256" key="5">
    <source>
        <dbReference type="ARBA" id="ARBA00022989"/>
    </source>
</evidence>
<evidence type="ECO:0000256" key="4">
    <source>
        <dbReference type="ARBA" id="ARBA00022692"/>
    </source>
</evidence>
<evidence type="ECO:0000256" key="3">
    <source>
        <dbReference type="ARBA" id="ARBA00022475"/>
    </source>
</evidence>
<accession>A0A4R6ILP9</accession>
<feature type="transmembrane region" description="Helical" evidence="9">
    <location>
        <begin position="20"/>
        <end position="41"/>
    </location>
</feature>
<keyword evidence="7 9" id="KW-0472">Membrane</keyword>
<reference evidence="10 11" key="1">
    <citation type="submission" date="2019-03" db="EMBL/GenBank/DDBJ databases">
        <title>Genomic Encyclopedia of Archaeal and Bacterial Type Strains, Phase II (KMG-II): from individual species to whole genera.</title>
        <authorList>
            <person name="Goeker M."/>
        </authorList>
    </citation>
    <scope>NUCLEOTIDE SEQUENCE [LARGE SCALE GENOMIC DNA]</scope>
    <source>
        <strain evidence="10 11">DSM 19034</strain>
    </source>
</reference>
<name>A0A4R6ILP9_9SPHI</name>
<dbReference type="GO" id="GO:0005254">
    <property type="term" value="F:chloride channel activity"/>
    <property type="evidence" value="ECO:0007669"/>
    <property type="project" value="InterPro"/>
</dbReference>
<comment type="subcellular location">
    <subcellularLocation>
        <location evidence="1">Cell membrane</location>
        <topology evidence="1">Multi-pass membrane protein</topology>
    </subcellularLocation>
</comment>
<feature type="transmembrane region" description="Helical" evidence="9">
    <location>
        <begin position="220"/>
        <end position="248"/>
    </location>
</feature>
<gene>
    <name evidence="10" type="ORF">CLV32_1871</name>
</gene>
<dbReference type="EMBL" id="SNWM01000002">
    <property type="protein sequence ID" value="TDO22886.1"/>
    <property type="molecule type" value="Genomic_DNA"/>
</dbReference>
<dbReference type="RefSeq" id="WP_133554607.1">
    <property type="nucleotide sequence ID" value="NZ_SNWM01000002.1"/>
</dbReference>
<comment type="caution">
    <text evidence="10">The sequence shown here is derived from an EMBL/GenBank/DDBJ whole genome shotgun (WGS) entry which is preliminary data.</text>
</comment>
<evidence type="ECO:0000256" key="9">
    <source>
        <dbReference type="SAM" id="Phobius"/>
    </source>
</evidence>